<sequence>MIYDVIGMLYQTLPLTLGGLIFVALHLGLRRIRSGSHFLLLPAAAWFLAALDEWYMSTFQPQMNIRIDMLPFLALMAVTTPVGILLAALGKRSPH</sequence>
<evidence type="ECO:0000313" key="3">
    <source>
        <dbReference type="Proteomes" id="UP001602119"/>
    </source>
</evidence>
<feature type="transmembrane region" description="Helical" evidence="1">
    <location>
        <begin position="6"/>
        <end position="27"/>
    </location>
</feature>
<keyword evidence="1" id="KW-0812">Transmembrane</keyword>
<evidence type="ECO:0000256" key="1">
    <source>
        <dbReference type="SAM" id="Phobius"/>
    </source>
</evidence>
<feature type="transmembrane region" description="Helical" evidence="1">
    <location>
        <begin position="39"/>
        <end position="57"/>
    </location>
</feature>
<evidence type="ECO:0000313" key="2">
    <source>
        <dbReference type="EMBL" id="MFF4775372.1"/>
    </source>
</evidence>
<proteinExistence type="predicted"/>
<reference evidence="2 3" key="1">
    <citation type="submission" date="2024-10" db="EMBL/GenBank/DDBJ databases">
        <title>The Natural Products Discovery Center: Release of the First 8490 Sequenced Strains for Exploring Actinobacteria Biosynthetic Diversity.</title>
        <authorList>
            <person name="Kalkreuter E."/>
            <person name="Kautsar S.A."/>
            <person name="Yang D."/>
            <person name="Bader C.D."/>
            <person name="Teijaro C.N."/>
            <person name="Fluegel L."/>
            <person name="Davis C.M."/>
            <person name="Simpson J.R."/>
            <person name="Lauterbach L."/>
            <person name="Steele A.D."/>
            <person name="Gui C."/>
            <person name="Meng S."/>
            <person name="Li G."/>
            <person name="Viehrig K."/>
            <person name="Ye F."/>
            <person name="Su P."/>
            <person name="Kiefer A.F."/>
            <person name="Nichols A."/>
            <person name="Cepeda A.J."/>
            <person name="Yan W."/>
            <person name="Fan B."/>
            <person name="Jiang Y."/>
            <person name="Adhikari A."/>
            <person name="Zheng C.-J."/>
            <person name="Schuster L."/>
            <person name="Cowan T.M."/>
            <person name="Smanski M.J."/>
            <person name="Chevrette M.G."/>
            <person name="De Carvalho L.P.S."/>
            <person name="Shen B."/>
        </authorList>
    </citation>
    <scope>NUCLEOTIDE SEQUENCE [LARGE SCALE GENOMIC DNA]</scope>
    <source>
        <strain evidence="2 3">NPDC001281</strain>
    </source>
</reference>
<dbReference type="Proteomes" id="UP001602119">
    <property type="component" value="Unassembled WGS sequence"/>
</dbReference>
<feature type="transmembrane region" description="Helical" evidence="1">
    <location>
        <begin position="69"/>
        <end position="89"/>
    </location>
</feature>
<gene>
    <name evidence="2" type="ORF">ACFY05_21185</name>
</gene>
<keyword evidence="1" id="KW-1133">Transmembrane helix</keyword>
<dbReference type="RefSeq" id="WP_387343565.1">
    <property type="nucleotide sequence ID" value="NZ_JBIAXI010000012.1"/>
</dbReference>
<comment type="caution">
    <text evidence="2">The sequence shown here is derived from an EMBL/GenBank/DDBJ whole genome shotgun (WGS) entry which is preliminary data.</text>
</comment>
<organism evidence="2 3">
    <name type="scientific">Microtetraspora fusca</name>
    <dbReference type="NCBI Taxonomy" id="1997"/>
    <lineage>
        <taxon>Bacteria</taxon>
        <taxon>Bacillati</taxon>
        <taxon>Actinomycetota</taxon>
        <taxon>Actinomycetes</taxon>
        <taxon>Streptosporangiales</taxon>
        <taxon>Streptosporangiaceae</taxon>
        <taxon>Microtetraspora</taxon>
    </lineage>
</organism>
<protein>
    <recommendedName>
        <fullName evidence="4">Lycopene cyclase domain-containing protein</fullName>
    </recommendedName>
</protein>
<dbReference type="EMBL" id="JBIAXI010000012">
    <property type="protein sequence ID" value="MFF4775372.1"/>
    <property type="molecule type" value="Genomic_DNA"/>
</dbReference>
<evidence type="ECO:0008006" key="4">
    <source>
        <dbReference type="Google" id="ProtNLM"/>
    </source>
</evidence>
<keyword evidence="3" id="KW-1185">Reference proteome</keyword>
<name>A0ABW6VB88_MICFU</name>
<accession>A0ABW6VB88</accession>
<keyword evidence="1" id="KW-0472">Membrane</keyword>